<keyword evidence="1" id="KW-1185">Reference proteome</keyword>
<organism evidence="1 2">
    <name type="scientific">Parascaris equorum</name>
    <name type="common">Equine roundworm</name>
    <dbReference type="NCBI Taxonomy" id="6256"/>
    <lineage>
        <taxon>Eukaryota</taxon>
        <taxon>Metazoa</taxon>
        <taxon>Ecdysozoa</taxon>
        <taxon>Nematoda</taxon>
        <taxon>Chromadorea</taxon>
        <taxon>Rhabditida</taxon>
        <taxon>Spirurina</taxon>
        <taxon>Ascaridomorpha</taxon>
        <taxon>Ascaridoidea</taxon>
        <taxon>Ascarididae</taxon>
        <taxon>Parascaris</taxon>
    </lineage>
</organism>
<name>A0A914S6F7_PAREQ</name>
<sequence length="46" mass="5459">MGAAYKDEQLQWKIHTTVQNNHRISLEQEDNEIEAALQVELRHRSK</sequence>
<dbReference type="AlphaFoldDB" id="A0A914S6F7"/>
<dbReference type="Proteomes" id="UP000887564">
    <property type="component" value="Unplaced"/>
</dbReference>
<accession>A0A914S6F7</accession>
<proteinExistence type="predicted"/>
<dbReference type="WBParaSite" id="PEQ_0000980101-mRNA-1">
    <property type="protein sequence ID" value="PEQ_0000980101-mRNA-1"/>
    <property type="gene ID" value="PEQ_0000980101"/>
</dbReference>
<evidence type="ECO:0000313" key="1">
    <source>
        <dbReference type="Proteomes" id="UP000887564"/>
    </source>
</evidence>
<reference evidence="2" key="1">
    <citation type="submission" date="2022-11" db="UniProtKB">
        <authorList>
            <consortium name="WormBaseParasite"/>
        </authorList>
    </citation>
    <scope>IDENTIFICATION</scope>
</reference>
<evidence type="ECO:0000313" key="2">
    <source>
        <dbReference type="WBParaSite" id="PEQ_0000980101-mRNA-1"/>
    </source>
</evidence>
<protein>
    <submittedName>
        <fullName evidence="2">Uncharacterized protein</fullName>
    </submittedName>
</protein>